<evidence type="ECO:0000313" key="1">
    <source>
        <dbReference type="EMBL" id="ONG50249.1"/>
    </source>
</evidence>
<name>A0A1V2GZ89_9PROT</name>
<sequence length="352" mass="37525">MYQSQSPRSAARQRRRIERPRRRRGGRLLLGLVLLLAVLGGGHYALWSFLLGRMEQGLDQWTALRRAQGWEIAHAPPRRGGWPFAARLTLADWRIAGPQGLAWQADALDAELRPTALDRLVLRPQGRQALRLGATTLPFTAEDLQATLALSADAPPDRASLDGRGLRLGPADAAVVIDRLSGELATPGPAETGLTLALEGVVLPLQTPLGPRIESATLDAALNGAPPVSGTPAERAARWRDAGGALELRGLTLRWSEIAASAAATFALDANLQPVGAGTLRLANAPRLLDALVQAGMVPQRSAGMARAILPLMQRPDPNGGAPQLEVPVSLENRAISVARLNLGRIPAIEWK</sequence>
<gene>
    <name evidence="1" type="ORF">BKE38_18770</name>
</gene>
<keyword evidence="2" id="KW-1185">Reference proteome</keyword>
<accession>A0A1V2GZ89</accession>
<reference evidence="1 2" key="1">
    <citation type="submission" date="2016-10" db="EMBL/GenBank/DDBJ databases">
        <title>Draft Genome sequence of Roseomonas sp. strain M3.</title>
        <authorList>
            <person name="Subhash Y."/>
            <person name="Lee S."/>
        </authorList>
    </citation>
    <scope>NUCLEOTIDE SEQUENCE [LARGE SCALE GENOMIC DNA]</scope>
    <source>
        <strain evidence="1 2">M3</strain>
    </source>
</reference>
<dbReference type="EMBL" id="MLCO01000195">
    <property type="protein sequence ID" value="ONG50249.1"/>
    <property type="molecule type" value="Genomic_DNA"/>
</dbReference>
<protein>
    <recommendedName>
        <fullName evidence="3">DUF2125 domain-containing protein</fullName>
    </recommendedName>
</protein>
<evidence type="ECO:0008006" key="3">
    <source>
        <dbReference type="Google" id="ProtNLM"/>
    </source>
</evidence>
<proteinExistence type="predicted"/>
<comment type="caution">
    <text evidence="1">The sequence shown here is derived from an EMBL/GenBank/DDBJ whole genome shotgun (WGS) entry which is preliminary data.</text>
</comment>
<dbReference type="InterPro" id="IPR018666">
    <property type="entry name" value="DUF2125"/>
</dbReference>
<dbReference type="AlphaFoldDB" id="A0A1V2GZ89"/>
<dbReference type="RefSeq" id="WP_076958845.1">
    <property type="nucleotide sequence ID" value="NZ_MLCO01000195.1"/>
</dbReference>
<evidence type="ECO:0000313" key="2">
    <source>
        <dbReference type="Proteomes" id="UP000188879"/>
    </source>
</evidence>
<dbReference type="Proteomes" id="UP000188879">
    <property type="component" value="Unassembled WGS sequence"/>
</dbReference>
<organism evidence="1 2">
    <name type="scientific">Teichococcus deserti</name>
    <dbReference type="NCBI Taxonomy" id="1817963"/>
    <lineage>
        <taxon>Bacteria</taxon>
        <taxon>Pseudomonadati</taxon>
        <taxon>Pseudomonadota</taxon>
        <taxon>Alphaproteobacteria</taxon>
        <taxon>Acetobacterales</taxon>
        <taxon>Roseomonadaceae</taxon>
        <taxon>Roseomonas</taxon>
    </lineage>
</organism>
<dbReference type="Pfam" id="PF09898">
    <property type="entry name" value="DUF2125"/>
    <property type="match status" value="1"/>
</dbReference>